<dbReference type="Pfam" id="PF10979">
    <property type="entry name" value="DUF2786"/>
    <property type="match status" value="1"/>
</dbReference>
<comment type="caution">
    <text evidence="3">The sequence shown here is derived from an EMBL/GenBank/DDBJ whole genome shotgun (WGS) entry which is preliminary data.</text>
</comment>
<evidence type="ECO:0000313" key="3">
    <source>
        <dbReference type="EMBL" id="OPX45594.1"/>
    </source>
</evidence>
<dbReference type="OrthoDB" id="1808266at2"/>
<dbReference type="EMBL" id="LTAY01000098">
    <property type="protein sequence ID" value="OPX45594.1"/>
    <property type="molecule type" value="Genomic_DNA"/>
</dbReference>
<evidence type="ECO:0000259" key="1">
    <source>
        <dbReference type="Pfam" id="PF10979"/>
    </source>
</evidence>
<organism evidence="3 4">
    <name type="scientific">Clostridium thermobutyricum DSM 4928</name>
    <dbReference type="NCBI Taxonomy" id="1121339"/>
    <lineage>
        <taxon>Bacteria</taxon>
        <taxon>Bacillati</taxon>
        <taxon>Bacillota</taxon>
        <taxon>Clostridia</taxon>
        <taxon>Eubacteriales</taxon>
        <taxon>Clostridiaceae</taxon>
        <taxon>Clostridium</taxon>
    </lineage>
</organism>
<dbReference type="RefSeq" id="WP_080024111.1">
    <property type="nucleotide sequence ID" value="NZ_LTAY01000098.1"/>
</dbReference>
<dbReference type="AlphaFoldDB" id="A0A1V4SP30"/>
<proteinExistence type="predicted"/>
<feature type="domain" description="DUF7168" evidence="2">
    <location>
        <begin position="60"/>
        <end position="181"/>
    </location>
</feature>
<feature type="domain" description="DUF2786" evidence="1">
    <location>
        <begin position="4"/>
        <end position="41"/>
    </location>
</feature>
<dbReference type="InterPro" id="IPR055592">
    <property type="entry name" value="DUF7168"/>
</dbReference>
<dbReference type="InterPro" id="IPR024498">
    <property type="entry name" value="DUF2786"/>
</dbReference>
<accession>A0A1V4SP30</accession>
<reference evidence="3 4" key="1">
    <citation type="submission" date="2016-02" db="EMBL/GenBank/DDBJ databases">
        <title>Genome sequence of Clostridium thermobutyricum DSM 4928.</title>
        <authorList>
            <person name="Poehlein A."/>
            <person name="Daniel R."/>
        </authorList>
    </citation>
    <scope>NUCLEOTIDE SEQUENCE [LARGE SCALE GENOMIC DNA]</scope>
    <source>
        <strain evidence="3 4">DSM 4928</strain>
    </source>
</reference>
<sequence length="230" mass="26674">MNDKIILKIKKLLALSESSNEGEAKSALLKAQELLIKNKLSIKEVKEFRQYNSNIKEHISQVSFTKAKWKAKLAKVIAENFGCYYYFRTRRTHKIVFFGREEDILVCNIVLEYAVDCINSKVRKLRYDYNKNGYSTRGLENDYALGFIEGLDYMFEEQKRKKQEWGLVIQKDPEVVDAHNQIKFAKTINTNTSFEGFSEVYSEGCKDGENFSISDKIAEGTNEEEITLIE</sequence>
<protein>
    <submittedName>
        <fullName evidence="3">Uncharacterized protein</fullName>
    </submittedName>
</protein>
<evidence type="ECO:0000313" key="4">
    <source>
        <dbReference type="Proteomes" id="UP000191448"/>
    </source>
</evidence>
<gene>
    <name evidence="3" type="ORF">CLTHE_30060</name>
</gene>
<dbReference type="Pfam" id="PF23771">
    <property type="entry name" value="DUF7168"/>
    <property type="match status" value="1"/>
</dbReference>
<name>A0A1V4SP30_9CLOT</name>
<dbReference type="Proteomes" id="UP000191448">
    <property type="component" value="Unassembled WGS sequence"/>
</dbReference>
<evidence type="ECO:0000259" key="2">
    <source>
        <dbReference type="Pfam" id="PF23771"/>
    </source>
</evidence>